<evidence type="ECO:0000313" key="1">
    <source>
        <dbReference type="EMBL" id="GKT36834.1"/>
    </source>
</evidence>
<comment type="caution">
    <text evidence="1">The sequence shown here is derived from an EMBL/GenBank/DDBJ whole genome shotgun (WGS) entry which is preliminary data.</text>
</comment>
<dbReference type="EMBL" id="BQXS01004285">
    <property type="protein sequence ID" value="GKT36834.1"/>
    <property type="molecule type" value="Genomic_DNA"/>
</dbReference>
<accession>A0ABQ5KZD4</accession>
<keyword evidence="2" id="KW-1185">Reference proteome</keyword>
<feature type="non-terminal residue" evidence="1">
    <location>
        <position position="1"/>
    </location>
</feature>
<feature type="non-terminal residue" evidence="1">
    <location>
        <position position="148"/>
    </location>
</feature>
<gene>
    <name evidence="1" type="ORF">ADUPG1_003226</name>
</gene>
<sequence length="148" mass="16084">TVVCASNSYTQYTSDVEFSCHDINVDGDTVGCDGGCEYGNECRYDSDLNTSECQPVIVDAELRAYVAANMITNADFKDSTTTPPSFSVASLRNITSDKTIVGTFAALTDLGGIEHIVNIEHIELPDCTNLSDISLLHSLWNLEYLDLS</sequence>
<reference evidence="1" key="1">
    <citation type="submission" date="2022-03" db="EMBL/GenBank/DDBJ databases">
        <title>Draft genome sequence of Aduncisulcus paluster, a free-living microaerophilic Fornicata.</title>
        <authorList>
            <person name="Yuyama I."/>
            <person name="Kume K."/>
            <person name="Tamura T."/>
            <person name="Inagaki Y."/>
            <person name="Hashimoto T."/>
        </authorList>
    </citation>
    <scope>NUCLEOTIDE SEQUENCE</scope>
    <source>
        <strain evidence="1">NY0171</strain>
    </source>
</reference>
<proteinExistence type="predicted"/>
<organism evidence="1 2">
    <name type="scientific">Aduncisulcus paluster</name>
    <dbReference type="NCBI Taxonomy" id="2918883"/>
    <lineage>
        <taxon>Eukaryota</taxon>
        <taxon>Metamonada</taxon>
        <taxon>Carpediemonas-like organisms</taxon>
        <taxon>Aduncisulcus</taxon>
    </lineage>
</organism>
<dbReference type="Proteomes" id="UP001057375">
    <property type="component" value="Unassembled WGS sequence"/>
</dbReference>
<protein>
    <submittedName>
        <fullName evidence="1">Uncharacterized protein</fullName>
    </submittedName>
</protein>
<evidence type="ECO:0000313" key="2">
    <source>
        <dbReference type="Proteomes" id="UP001057375"/>
    </source>
</evidence>
<name>A0ABQ5KZD4_9EUKA</name>
<dbReference type="InterPro" id="IPR032675">
    <property type="entry name" value="LRR_dom_sf"/>
</dbReference>
<dbReference type="Gene3D" id="3.80.10.10">
    <property type="entry name" value="Ribonuclease Inhibitor"/>
    <property type="match status" value="1"/>
</dbReference>